<feature type="transmembrane region" description="Helical" evidence="8">
    <location>
        <begin position="139"/>
        <end position="165"/>
    </location>
</feature>
<evidence type="ECO:0000313" key="13">
    <source>
        <dbReference type="Proteomes" id="UP001604277"/>
    </source>
</evidence>
<evidence type="ECO:0000313" key="12">
    <source>
        <dbReference type="EMBL" id="KAL2459232.1"/>
    </source>
</evidence>
<dbReference type="InterPro" id="IPR006459">
    <property type="entry name" value="CASP/CASPL"/>
</dbReference>
<evidence type="ECO:0000256" key="5">
    <source>
        <dbReference type="ARBA" id="ARBA00022692"/>
    </source>
</evidence>
<keyword evidence="13" id="KW-1185">Reference proteome</keyword>
<dbReference type="Proteomes" id="UP001604277">
    <property type="component" value="Unassembled WGS sequence"/>
</dbReference>
<dbReference type="InterPro" id="IPR006702">
    <property type="entry name" value="CASP_dom"/>
</dbReference>
<dbReference type="AlphaFoldDB" id="A0ABD1P6A2"/>
<feature type="domain" description="Casparian strip membrane protein" evidence="10">
    <location>
        <begin position="50"/>
        <end position="199"/>
    </location>
</feature>
<evidence type="ECO:0000256" key="9">
    <source>
        <dbReference type="SAM" id="MobiDB-lite"/>
    </source>
</evidence>
<evidence type="ECO:0000256" key="3">
    <source>
        <dbReference type="ARBA" id="ARBA00011489"/>
    </source>
</evidence>
<evidence type="ECO:0000256" key="4">
    <source>
        <dbReference type="ARBA" id="ARBA00022475"/>
    </source>
</evidence>
<keyword evidence="7 8" id="KW-0472">Membrane</keyword>
<feature type="transmembrane region" description="Helical" evidence="8">
    <location>
        <begin position="101"/>
        <end position="127"/>
    </location>
</feature>
<sequence length="218" mass="23190">MASTETPVPEAEKVAAPPHEAPAVKPEKVEPPPEVKTPAGAPPPRIGYFALADVVLRFLLFASALVAVVVMVTSKQTERVPIPFPPFLAPVSAKFNHSPAFVYFVAALSVAGLYSIITTLLSFYALLKPGCYPTVLSHFVIFDVLLLGIVASATGTAGGVAYIGIKGNSHVGWRKVCKMYDEFCRHIGASIAVSLFGSIVLVLLVLLSIYSLSKKIPK</sequence>
<gene>
    <name evidence="12" type="ORF">Fot_54921</name>
    <name evidence="11" type="ORF">Fot_55587</name>
</gene>
<keyword evidence="6 8" id="KW-1133">Transmembrane helix</keyword>
<evidence type="ECO:0000256" key="1">
    <source>
        <dbReference type="ARBA" id="ARBA00004651"/>
    </source>
</evidence>
<dbReference type="NCBIfam" id="TIGR01569">
    <property type="entry name" value="A_tha_TIGR01569"/>
    <property type="match status" value="1"/>
</dbReference>
<dbReference type="InterPro" id="IPR044173">
    <property type="entry name" value="CASPL"/>
</dbReference>
<organism evidence="12 13">
    <name type="scientific">Forsythia ovata</name>
    <dbReference type="NCBI Taxonomy" id="205694"/>
    <lineage>
        <taxon>Eukaryota</taxon>
        <taxon>Viridiplantae</taxon>
        <taxon>Streptophyta</taxon>
        <taxon>Embryophyta</taxon>
        <taxon>Tracheophyta</taxon>
        <taxon>Spermatophyta</taxon>
        <taxon>Magnoliopsida</taxon>
        <taxon>eudicotyledons</taxon>
        <taxon>Gunneridae</taxon>
        <taxon>Pentapetalae</taxon>
        <taxon>asterids</taxon>
        <taxon>lamiids</taxon>
        <taxon>Lamiales</taxon>
        <taxon>Oleaceae</taxon>
        <taxon>Forsythieae</taxon>
        <taxon>Forsythia</taxon>
    </lineage>
</organism>
<dbReference type="EMBL" id="JBFOLJ010000023">
    <property type="protein sequence ID" value="KAL2459232.1"/>
    <property type="molecule type" value="Genomic_DNA"/>
</dbReference>
<name>A0ABD1P6A2_9LAMI</name>
<feature type="transmembrane region" description="Helical" evidence="8">
    <location>
        <begin position="186"/>
        <end position="210"/>
    </location>
</feature>
<evidence type="ECO:0000313" key="11">
    <source>
        <dbReference type="EMBL" id="KAL2458557.1"/>
    </source>
</evidence>
<keyword evidence="4 8" id="KW-1003">Cell membrane</keyword>
<evidence type="ECO:0000256" key="8">
    <source>
        <dbReference type="RuleBase" id="RU361233"/>
    </source>
</evidence>
<dbReference type="PANTHER" id="PTHR36488">
    <property type="entry name" value="CASP-LIKE PROTEIN 1U1"/>
    <property type="match status" value="1"/>
</dbReference>
<evidence type="ECO:0000256" key="7">
    <source>
        <dbReference type="ARBA" id="ARBA00023136"/>
    </source>
</evidence>
<feature type="transmembrane region" description="Helical" evidence="8">
    <location>
        <begin position="46"/>
        <end position="72"/>
    </location>
</feature>
<comment type="similarity">
    <text evidence="2 8">Belongs to the Casparian strip membrane proteins (CASP) family.</text>
</comment>
<dbReference type="Pfam" id="PF04535">
    <property type="entry name" value="CASP_dom"/>
    <property type="match status" value="1"/>
</dbReference>
<evidence type="ECO:0000256" key="6">
    <source>
        <dbReference type="ARBA" id="ARBA00022989"/>
    </source>
</evidence>
<dbReference type="EMBL" id="JBFOLJ010000028">
    <property type="protein sequence ID" value="KAL2458557.1"/>
    <property type="molecule type" value="Genomic_DNA"/>
</dbReference>
<dbReference type="PANTHER" id="PTHR36488:SF8">
    <property type="entry name" value="CASP-LIKE PROTEIN 1U1"/>
    <property type="match status" value="1"/>
</dbReference>
<proteinExistence type="inferred from homology"/>
<accession>A0ABD1P6A2</accession>
<protein>
    <recommendedName>
        <fullName evidence="8">CASP-like protein</fullName>
    </recommendedName>
</protein>
<comment type="caution">
    <text evidence="12">The sequence shown here is derived from an EMBL/GenBank/DDBJ whole genome shotgun (WGS) entry which is preliminary data.</text>
</comment>
<feature type="compositionally biased region" description="Low complexity" evidence="9">
    <location>
        <begin position="1"/>
        <end position="24"/>
    </location>
</feature>
<comment type="subcellular location">
    <subcellularLocation>
        <location evidence="1 8">Cell membrane</location>
        <topology evidence="1 8">Multi-pass membrane protein</topology>
    </subcellularLocation>
</comment>
<keyword evidence="5 8" id="KW-0812">Transmembrane</keyword>
<feature type="region of interest" description="Disordered" evidence="9">
    <location>
        <begin position="1"/>
        <end position="39"/>
    </location>
</feature>
<evidence type="ECO:0000259" key="10">
    <source>
        <dbReference type="Pfam" id="PF04535"/>
    </source>
</evidence>
<dbReference type="GO" id="GO:0005886">
    <property type="term" value="C:plasma membrane"/>
    <property type="evidence" value="ECO:0007669"/>
    <property type="project" value="UniProtKB-SubCell"/>
</dbReference>
<reference evidence="12" key="1">
    <citation type="submission" date="2024-07" db="EMBL/GenBank/DDBJ databases">
        <title>Two chromosome-level genome assemblies of Korean endemic species Abeliophyllum distichum and Forsythia ovata (Oleaceae).</title>
        <authorList>
            <person name="Mun J.H."/>
        </authorList>
    </citation>
    <scope>NUCLEOTIDE SEQUENCE</scope>
    <source>
        <strain evidence="12">KNKB202402200001</strain>
        <tissue evidence="12">Leaf</tissue>
    </source>
</reference>
<reference evidence="13" key="2">
    <citation type="submission" date="2024-07" db="EMBL/GenBank/DDBJ databases">
        <title>Two chromosome-level genome assemblies of Korean endemic species Abeliophyllum distichum and Forsythia ovata (Oleaceae).</title>
        <authorList>
            <person name="Jang H."/>
        </authorList>
    </citation>
    <scope>NUCLEOTIDE SEQUENCE [LARGE SCALE GENOMIC DNA]</scope>
</reference>
<evidence type="ECO:0000256" key="2">
    <source>
        <dbReference type="ARBA" id="ARBA00007651"/>
    </source>
</evidence>
<comment type="subunit">
    <text evidence="3 8">Homodimer and heterodimers.</text>
</comment>